<feature type="transmembrane region" description="Helical" evidence="1">
    <location>
        <begin position="256"/>
        <end position="272"/>
    </location>
</feature>
<dbReference type="PANTHER" id="PTHR32502">
    <property type="entry name" value="N-ACETYLGALACTOSAMINE PERMEASE II COMPONENT-RELATED"/>
    <property type="match status" value="1"/>
</dbReference>
<dbReference type="AlphaFoldDB" id="A0A430A2C0"/>
<dbReference type="GO" id="GO:0009401">
    <property type="term" value="P:phosphoenolpyruvate-dependent sugar phosphotransferase system"/>
    <property type="evidence" value="ECO:0007669"/>
    <property type="project" value="InterPro"/>
</dbReference>
<keyword evidence="3" id="KW-1185">Reference proteome</keyword>
<dbReference type="RefSeq" id="WP_002350266.1">
    <property type="nucleotide sequence ID" value="NZ_NGJS01000001.1"/>
</dbReference>
<keyword evidence="1" id="KW-1133">Transmembrane helix</keyword>
<reference evidence="2 3" key="1">
    <citation type="submission" date="2017-05" db="EMBL/GenBank/DDBJ databases">
        <title>Vagococcus spp. assemblies.</title>
        <authorList>
            <person name="Gulvik C.A."/>
        </authorList>
    </citation>
    <scope>NUCLEOTIDE SEQUENCE [LARGE SCALE GENOMIC DNA]</scope>
    <source>
        <strain evidence="2 3">SS1995</strain>
    </source>
</reference>
<dbReference type="Proteomes" id="UP000287857">
    <property type="component" value="Unassembled WGS sequence"/>
</dbReference>
<name>A0A430A2C0_9ENTE</name>
<keyword evidence="1" id="KW-0472">Membrane</keyword>
<evidence type="ECO:0000313" key="2">
    <source>
        <dbReference type="EMBL" id="RSU00609.1"/>
    </source>
</evidence>
<dbReference type="Pfam" id="PF03613">
    <property type="entry name" value="EIID-AGA"/>
    <property type="match status" value="1"/>
</dbReference>
<dbReference type="InterPro" id="IPR050303">
    <property type="entry name" value="GatZ_KbaZ_carbometab"/>
</dbReference>
<feature type="transmembrane region" description="Helical" evidence="1">
    <location>
        <begin position="183"/>
        <end position="206"/>
    </location>
</feature>
<gene>
    <name evidence="2" type="ORF">CBF37_00945</name>
</gene>
<feature type="transmembrane region" description="Helical" evidence="1">
    <location>
        <begin position="142"/>
        <end position="162"/>
    </location>
</feature>
<dbReference type="PROSITE" id="PS51108">
    <property type="entry name" value="PTS_EIID"/>
    <property type="match status" value="1"/>
</dbReference>
<accession>A0A430A2C0</accession>
<proteinExistence type="predicted"/>
<organism evidence="2 3">
    <name type="scientific">Vagococcus vulneris</name>
    <dbReference type="NCBI Taxonomy" id="1977869"/>
    <lineage>
        <taxon>Bacteria</taxon>
        <taxon>Bacillati</taxon>
        <taxon>Bacillota</taxon>
        <taxon>Bacilli</taxon>
        <taxon>Lactobacillales</taxon>
        <taxon>Enterococcaceae</taxon>
        <taxon>Vagococcus</taxon>
    </lineage>
</organism>
<dbReference type="PANTHER" id="PTHR32502:SF23">
    <property type="entry name" value="TRANSPORT PROTEIN, PTS SYSTEM"/>
    <property type="match status" value="1"/>
</dbReference>
<dbReference type="EMBL" id="NGJS01000001">
    <property type="protein sequence ID" value="RSU00609.1"/>
    <property type="molecule type" value="Genomic_DNA"/>
</dbReference>
<dbReference type="InterPro" id="IPR004704">
    <property type="entry name" value="PTS_IID_man"/>
</dbReference>
<feature type="transmembrane region" description="Helical" evidence="1">
    <location>
        <begin position="21"/>
        <end position="45"/>
    </location>
</feature>
<protein>
    <submittedName>
        <fullName evidence="2">PTS mannose transporter subunit IID</fullName>
    </submittedName>
</protein>
<dbReference type="GO" id="GO:0005886">
    <property type="term" value="C:plasma membrane"/>
    <property type="evidence" value="ECO:0007669"/>
    <property type="project" value="TreeGrafter"/>
</dbReference>
<dbReference type="OrthoDB" id="9795582at2"/>
<sequence length="273" mass="30066">MNNSENLMDKQTFRKMFLRSFLLQGTWNYINGAGIGACYMMIPFIKKLYPNPEDKEKRTAALKRGMGYFNITPAVAPFPLSIASRMEEENKVTTEFDPNSINAVKASLMGPLSGIGDSLFWGTIRVIAAGIGISLAETGNVLGPIIFLILYNIPNILTRWYGLKLGYNLGGDFIKKAYENGMIAILTKSAGILGMVMVGAMIFTTVTVTTPLKFQMGEMTFKLQEVLDQIMLGILPLGITLGCFTLIRKKVSPNKIIVLMVILSFVLSALKIV</sequence>
<evidence type="ECO:0000256" key="1">
    <source>
        <dbReference type="SAM" id="Phobius"/>
    </source>
</evidence>
<evidence type="ECO:0000313" key="3">
    <source>
        <dbReference type="Proteomes" id="UP000287857"/>
    </source>
</evidence>
<comment type="caution">
    <text evidence="2">The sequence shown here is derived from an EMBL/GenBank/DDBJ whole genome shotgun (WGS) entry which is preliminary data.</text>
</comment>
<keyword evidence="1" id="KW-0812">Transmembrane</keyword>
<feature type="transmembrane region" description="Helical" evidence="1">
    <location>
        <begin position="226"/>
        <end position="247"/>
    </location>
</feature>